<dbReference type="EMBL" id="AXCV01000362">
    <property type="protein sequence ID" value="KGO28460.1"/>
    <property type="molecule type" value="Genomic_DNA"/>
</dbReference>
<dbReference type="InterPro" id="IPR050446">
    <property type="entry name" value="FAD-oxidoreductase/Apoptosis"/>
</dbReference>
<protein>
    <recommendedName>
        <fullName evidence="6">monodehydroascorbate reductase (NADH)</fullName>
        <ecNumber evidence="6">1.6.5.4</ecNumber>
    </recommendedName>
</protein>
<evidence type="ECO:0000256" key="3">
    <source>
        <dbReference type="ARBA" id="ARBA00022827"/>
    </source>
</evidence>
<dbReference type="InterPro" id="IPR023753">
    <property type="entry name" value="FAD/NAD-binding_dom"/>
</dbReference>
<dbReference type="InterPro" id="IPR048618">
    <property type="entry name" value="MDHAR3-like_C"/>
</dbReference>
<proteinExistence type="predicted"/>
<dbReference type="PRINTS" id="PR00368">
    <property type="entry name" value="FADPNR"/>
</dbReference>
<dbReference type="SUPFAM" id="SSF51905">
    <property type="entry name" value="FAD/NAD(P)-binding domain"/>
    <property type="match status" value="2"/>
</dbReference>
<evidence type="ECO:0000259" key="8">
    <source>
        <dbReference type="Pfam" id="PF21791"/>
    </source>
</evidence>
<dbReference type="Pfam" id="PF07992">
    <property type="entry name" value="Pyr_redox_2"/>
    <property type="match status" value="1"/>
</dbReference>
<evidence type="ECO:0000313" key="10">
    <source>
        <dbReference type="Proteomes" id="UP000030023"/>
    </source>
</evidence>
<dbReference type="Proteomes" id="UP000030023">
    <property type="component" value="Unassembled WGS sequence"/>
</dbReference>
<dbReference type="PRINTS" id="PR00469">
    <property type="entry name" value="PNDRDTASEII"/>
</dbReference>
<feature type="domain" description="Monodehydroascorbate reductase 3-like C-terminal" evidence="8">
    <location>
        <begin position="321"/>
        <end position="396"/>
    </location>
</feature>
<evidence type="ECO:0000256" key="4">
    <source>
        <dbReference type="ARBA" id="ARBA00023002"/>
    </source>
</evidence>
<keyword evidence="2" id="KW-0285">Flavoprotein</keyword>
<keyword evidence="4" id="KW-0560">Oxidoreductase</keyword>
<name>A0ABR4XPR3_9LACO</name>
<evidence type="ECO:0000256" key="1">
    <source>
        <dbReference type="ARBA" id="ARBA00001974"/>
    </source>
</evidence>
<evidence type="ECO:0000313" key="9">
    <source>
        <dbReference type="EMBL" id="KGO28460.1"/>
    </source>
</evidence>
<dbReference type="EC" id="1.6.5.4" evidence="6"/>
<dbReference type="InterPro" id="IPR016156">
    <property type="entry name" value="FAD/NAD-linked_Rdtase_dimer_sf"/>
</dbReference>
<accession>A0ABR4XPR3</accession>
<keyword evidence="10" id="KW-1185">Reference proteome</keyword>
<evidence type="ECO:0000256" key="2">
    <source>
        <dbReference type="ARBA" id="ARBA00022630"/>
    </source>
</evidence>
<dbReference type="SUPFAM" id="SSF55424">
    <property type="entry name" value="FAD/NAD-linked reductases, dimerisation (C-terminal) domain"/>
    <property type="match status" value="1"/>
</dbReference>
<keyword evidence="3" id="KW-0274">FAD</keyword>
<dbReference type="Pfam" id="PF21791">
    <property type="entry name" value="MDHAR3-like_C"/>
    <property type="match status" value="1"/>
</dbReference>
<evidence type="ECO:0000256" key="5">
    <source>
        <dbReference type="ARBA" id="ARBA00023027"/>
    </source>
</evidence>
<feature type="non-terminal residue" evidence="9">
    <location>
        <position position="1"/>
    </location>
</feature>
<dbReference type="InterPro" id="IPR036188">
    <property type="entry name" value="FAD/NAD-bd_sf"/>
</dbReference>
<evidence type="ECO:0000256" key="6">
    <source>
        <dbReference type="ARBA" id="ARBA00038920"/>
    </source>
</evidence>
<evidence type="ECO:0000259" key="7">
    <source>
        <dbReference type="Pfam" id="PF07992"/>
    </source>
</evidence>
<reference evidence="9 10" key="1">
    <citation type="journal article" date="2014" name="Antonie Van Leeuwenhoek">
        <title>Oenococcus alcoholitolerans sp. nov., a lactic acid bacteria isolated from cachaca and ethanol fermentation processes.</title>
        <authorList>
            <person name="Badotti F."/>
            <person name="Moreira A.P."/>
            <person name="Tonon L.A."/>
            <person name="de Lucena B.T."/>
            <person name="Gomes Fde C."/>
            <person name="Kruger R."/>
            <person name="Thompson C.C."/>
            <person name="de Morais M.A.Jr."/>
            <person name="Rosa C.A."/>
            <person name="Thompson F.L."/>
        </authorList>
    </citation>
    <scope>NUCLEOTIDE SEQUENCE [LARGE SCALE GENOMIC DNA]</scope>
    <source>
        <strain evidence="9 10">UFRJ-M7.2.18</strain>
    </source>
</reference>
<comment type="cofactor">
    <cofactor evidence="1">
        <name>FAD</name>
        <dbReference type="ChEBI" id="CHEBI:57692"/>
    </cofactor>
</comment>
<organism evidence="9 10">
    <name type="scientific">Oenococcus alcoholitolerans</name>
    <dbReference type="NCBI Taxonomy" id="931074"/>
    <lineage>
        <taxon>Bacteria</taxon>
        <taxon>Bacillati</taxon>
        <taxon>Bacillota</taxon>
        <taxon>Bacilli</taxon>
        <taxon>Lactobacillales</taxon>
        <taxon>Lactobacillaceae</taxon>
        <taxon>Oenococcus</taxon>
    </lineage>
</organism>
<dbReference type="PANTHER" id="PTHR43557">
    <property type="entry name" value="APOPTOSIS-INDUCING FACTOR 1"/>
    <property type="match status" value="1"/>
</dbReference>
<feature type="domain" description="FAD/NAD(P)-binding" evidence="7">
    <location>
        <begin position="10"/>
        <end position="285"/>
    </location>
</feature>
<comment type="caution">
    <text evidence="9">The sequence shown here is derived from an EMBL/GenBank/DDBJ whole genome shotgun (WGS) entry which is preliminary data.</text>
</comment>
<dbReference type="PANTHER" id="PTHR43557:SF4">
    <property type="entry name" value="APOPTOSIS-INDUCING FACTOR 1, MITOCHONDRIAL"/>
    <property type="match status" value="1"/>
</dbReference>
<keyword evidence="5" id="KW-0520">NAD</keyword>
<sequence length="403" mass="45257">SSNQSNFSSKYLIIGGGMAADSGARGIRSKDSTGRITIISNEGLPPYTRPALSKKLWTDKSFHEEQTNMGTEKINDLKIIFNTQAISIDTKNKTVLTDQQQKITYEKLLLATGSRPKTIPGPKSDSVIFLRTFDDYQKIKNLSNKNKHVIVVGDSYIGTEIAAALAQNNTKVSLVIDSDRLFAQKFSQDLIDEYERRFEDHNVQIIRDHRAAEYDLKNGKVQLQLTDGHVLEADGLVFGLGVDYNLELIKGTEIKHDEKSVKVDKYLKTSVDDVWAAGDIIDYPDAIIGPNQSAHVDQANYSGFTAGENMTGAQIAYRHTPYFYSRVFGISWNALGHISSDLDIYKEPELTAKQNIFYYFDKNELLVGILLWNGTVDLDHFRNLLAGKPKLADLRKVLQLDRQ</sequence>
<dbReference type="Gene3D" id="3.50.50.60">
    <property type="entry name" value="FAD/NAD(P)-binding domain"/>
    <property type="match status" value="2"/>
</dbReference>
<gene>
    <name evidence="9" type="ORF">Q757_07210</name>
</gene>
<dbReference type="Gene3D" id="3.30.390.30">
    <property type="match status" value="1"/>
</dbReference>